<feature type="region of interest" description="Disordered" evidence="1">
    <location>
        <begin position="20"/>
        <end position="66"/>
    </location>
</feature>
<dbReference type="EMBL" id="CAADRA010000846">
    <property type="protein sequence ID" value="VFT81123.1"/>
    <property type="molecule type" value="Genomic_DNA"/>
</dbReference>
<evidence type="ECO:0000256" key="1">
    <source>
        <dbReference type="SAM" id="MobiDB-lite"/>
    </source>
</evidence>
<keyword evidence="4" id="KW-1185">Reference proteome</keyword>
<organism evidence="3 4">
    <name type="scientific">Aphanomyces stellatus</name>
    <dbReference type="NCBI Taxonomy" id="120398"/>
    <lineage>
        <taxon>Eukaryota</taxon>
        <taxon>Sar</taxon>
        <taxon>Stramenopiles</taxon>
        <taxon>Oomycota</taxon>
        <taxon>Saprolegniomycetes</taxon>
        <taxon>Saprolegniales</taxon>
        <taxon>Verrucalvaceae</taxon>
        <taxon>Aphanomyces</taxon>
    </lineage>
</organism>
<accession>A0A485KAP8</accession>
<gene>
    <name evidence="3" type="primary">Aste57867_3986</name>
    <name evidence="2" type="ORF">As57867_003975</name>
    <name evidence="3" type="ORF">ASTE57867_3986</name>
</gene>
<evidence type="ECO:0000313" key="4">
    <source>
        <dbReference type="Proteomes" id="UP000332933"/>
    </source>
</evidence>
<reference evidence="2" key="2">
    <citation type="submission" date="2019-06" db="EMBL/GenBank/DDBJ databases">
        <title>Genomics analysis of Aphanomyces spp. identifies a new class of oomycete effector associated with host adaptation.</title>
        <authorList>
            <person name="Gaulin E."/>
        </authorList>
    </citation>
    <scope>NUCLEOTIDE SEQUENCE</scope>
    <source>
        <strain evidence="2">CBS 578.67</strain>
    </source>
</reference>
<dbReference type="EMBL" id="VJMH01000846">
    <property type="protein sequence ID" value="KAF0714209.1"/>
    <property type="molecule type" value="Genomic_DNA"/>
</dbReference>
<evidence type="ECO:0000313" key="2">
    <source>
        <dbReference type="EMBL" id="KAF0714209.1"/>
    </source>
</evidence>
<evidence type="ECO:0000313" key="3">
    <source>
        <dbReference type="EMBL" id="VFT81123.1"/>
    </source>
</evidence>
<reference evidence="3 4" key="1">
    <citation type="submission" date="2019-03" db="EMBL/GenBank/DDBJ databases">
        <authorList>
            <person name="Gaulin E."/>
            <person name="Dumas B."/>
        </authorList>
    </citation>
    <scope>NUCLEOTIDE SEQUENCE [LARGE SCALE GENOMIC DNA]</scope>
    <source>
        <strain evidence="3">CBS 568.67</strain>
    </source>
</reference>
<dbReference type="Proteomes" id="UP000332933">
    <property type="component" value="Unassembled WGS sequence"/>
</dbReference>
<name>A0A485KAP8_9STRA</name>
<proteinExistence type="predicted"/>
<sequence length="445" mass="49112">MADDQSDSWDFDEGLRLFLGDGCDPPHDDANQVAHTTFPKDGTSLVPPAPPLPSSDTSTFQGAKKPTAWTRGRVPTHLKQRLELEALQVELTHLKGQICEIKLCPTRKISVWERMATNEHVELLKAISDNDELRGAVASNAQFIDEMEALLRKKRRLVVTSTMADWEAFVLPATALGRDRAIHWILDREIDRTKHVFLRSGLPPIDGSVAYDDVHRAALAPQATGNVYFEVVERVTLGAPFRDVSAAAWRVVAGVVSSMDTPIYQSFERIDDRTVYIHMTDRRHHTPCHAHLLSKYHKSLTRDVIVARSVLGDPLWTTHADGDLVVDATSWNEVALLPGHEADACVLTSVWRIDLGQLASTAADELDDVSALLASASIARRPAVHGSISPHALAQHLVPPAAPHVVTLGNLNIYLEGSKCIEEAFNQAINDAIEWHKQARENGTK</sequence>
<dbReference type="AlphaFoldDB" id="A0A485KAP8"/>
<protein>
    <submittedName>
        <fullName evidence="3">Aste57867_3986 protein</fullName>
    </submittedName>
</protein>